<dbReference type="GeneID" id="106512124"/>
<dbReference type="InParanoid" id="A0A2I4AL84"/>
<evidence type="ECO:0000313" key="3">
    <source>
        <dbReference type="RefSeq" id="XP_013856265.1"/>
    </source>
</evidence>
<dbReference type="AlphaFoldDB" id="A0A2I4AL84"/>
<gene>
    <name evidence="3" type="primary">LOC106512124</name>
</gene>
<keyword evidence="2" id="KW-1185">Reference proteome</keyword>
<organism evidence="2 3">
    <name type="scientific">Austrofundulus limnaeus</name>
    <name type="common">Annual killifish</name>
    <dbReference type="NCBI Taxonomy" id="52670"/>
    <lineage>
        <taxon>Eukaryota</taxon>
        <taxon>Metazoa</taxon>
        <taxon>Chordata</taxon>
        <taxon>Craniata</taxon>
        <taxon>Vertebrata</taxon>
        <taxon>Euteleostomi</taxon>
        <taxon>Actinopterygii</taxon>
        <taxon>Neopterygii</taxon>
        <taxon>Teleostei</taxon>
        <taxon>Neoteleostei</taxon>
        <taxon>Acanthomorphata</taxon>
        <taxon>Ovalentaria</taxon>
        <taxon>Atherinomorphae</taxon>
        <taxon>Cyprinodontiformes</taxon>
        <taxon>Rivulidae</taxon>
        <taxon>Austrofundulus</taxon>
    </lineage>
</organism>
<feature type="compositionally biased region" description="Low complexity" evidence="1">
    <location>
        <begin position="1"/>
        <end position="36"/>
    </location>
</feature>
<protein>
    <submittedName>
        <fullName evidence="3">Nascent polypeptide-associated complex subunit alpha, muscle-specific form</fullName>
    </submittedName>
</protein>
<feature type="region of interest" description="Disordered" evidence="1">
    <location>
        <begin position="1"/>
        <end position="142"/>
    </location>
</feature>
<accession>A0A2I4AL84</accession>
<proteinExistence type="predicted"/>
<evidence type="ECO:0000313" key="2">
    <source>
        <dbReference type="Proteomes" id="UP000192220"/>
    </source>
</evidence>
<name>A0A2I4AL84_AUSLI</name>
<feature type="non-terminal residue" evidence="3">
    <location>
        <position position="252"/>
    </location>
</feature>
<feature type="compositionally biased region" description="Basic residues" evidence="1">
    <location>
        <begin position="78"/>
        <end position="88"/>
    </location>
</feature>
<reference evidence="3" key="1">
    <citation type="submission" date="2025-08" db="UniProtKB">
        <authorList>
            <consortium name="RefSeq"/>
        </authorList>
    </citation>
    <scope>IDENTIFICATION</scope>
    <source>
        <strain evidence="3">Quisiro</strain>
        <tissue evidence="3">Liver</tissue>
    </source>
</reference>
<dbReference type="KEGG" id="alim:106512124"/>
<feature type="compositionally biased region" description="Low complexity" evidence="1">
    <location>
        <begin position="129"/>
        <end position="139"/>
    </location>
</feature>
<dbReference type="RefSeq" id="XP_013856265.1">
    <property type="nucleotide sequence ID" value="XM_014000811.1"/>
</dbReference>
<evidence type="ECO:0000256" key="1">
    <source>
        <dbReference type="SAM" id="MobiDB-lite"/>
    </source>
</evidence>
<feature type="non-terminal residue" evidence="3">
    <location>
        <position position="1"/>
    </location>
</feature>
<sequence length="252" mass="28220">VPSSPEDVPSSPEDVPSSPEDVPSSPEDVPSSPEDVTFSPEDIPSSPQDAPQLQAEDPSIPAMRETAELPQQPPEAPKKKKEKRKHLVKTPSQPPTKEQASRVPQVPSTEYKKKAEKRKQTPSTTLDQPSKTPVSTTSTPHKKFKIKHFVKISPAKMEPQVTPAVKHPTKIHTLSQEEEEKTSEKQQGRFPRHVLKFMKQYKTYLLAGCPNRKLKENNLAKIARVRTFVQYMGLGSQGLGNWLFLNNPEKIL</sequence>
<dbReference type="Proteomes" id="UP000192220">
    <property type="component" value="Unplaced"/>
</dbReference>